<feature type="compositionally biased region" description="Basic and acidic residues" evidence="2">
    <location>
        <begin position="1052"/>
        <end position="1100"/>
    </location>
</feature>
<feature type="compositionally biased region" description="Low complexity" evidence="2">
    <location>
        <begin position="26"/>
        <end position="37"/>
    </location>
</feature>
<feature type="compositionally biased region" description="Basic and acidic residues" evidence="2">
    <location>
        <begin position="791"/>
        <end position="805"/>
    </location>
</feature>
<dbReference type="EMBL" id="CAXHTA020000007">
    <property type="protein sequence ID" value="CAL5222979.1"/>
    <property type="molecule type" value="Genomic_DNA"/>
</dbReference>
<feature type="compositionally biased region" description="Basic and acidic residues" evidence="2">
    <location>
        <begin position="735"/>
        <end position="744"/>
    </location>
</feature>
<feature type="compositionally biased region" description="Basic and acidic residues" evidence="2">
    <location>
        <begin position="934"/>
        <end position="947"/>
    </location>
</feature>
<dbReference type="Pfam" id="PF00642">
    <property type="entry name" value="zf-CCCH"/>
    <property type="match status" value="1"/>
</dbReference>
<feature type="compositionally biased region" description="Polar residues" evidence="2">
    <location>
        <begin position="745"/>
        <end position="755"/>
    </location>
</feature>
<name>A0ABP1FVK1_9CHLO</name>
<sequence length="1494" mass="160638">MLEASHKRPPERRRSGGSSRKDVPSARDGCARASGSSRRSHTPPRQKDMPRNGDHPLVKLSRTGPVYVRLDGIPMMRLGMANGLPPGKLQEQLKADMQRLAAEVLGFEAVHIYSRPLNMPGFAIFVFDNEQAAHFAFRTLIQSFLGSQTNMFWQPSSIMIMRRPKAQVEGMEQPDEEGSPAALGLLGPPPLPGPPPPPGPPARTPSEEPPPPPPELPPQDDQAGKAEEPPLPDEAELSGAASEWQPPLPDEAPLSSPAAAAQRDKTPPPPPPLQNLFPPGIAHTGSGDLHPPVLPPGIGTMEQAHAAAGAQPVQAPPLLPVNADMLLPPHLRGPGVSHVASNSKPDLQPYDPLHPIEAPTPPGQAFKQPSWVVDASQGPQLQSSSAGPPHQGLLDSRAFTPSPKRVPVALEEGDKTPLWTGADEQLPAASTPSPPRVPVPLVGHGRTPPWIRAALPYEAAPADAESPQPGLFSTQLGFPDNLYGDQPAQAPGLSLRHFLREPSQDLSSTLGGGVPHRGALPGPPNLELRHFLPGGPILPEGLGSGLQLPEHMHGARGTASYPASHPRLPWQAEAAAAQAGERLLAALHTSEQSPANCNPDAGRDLQQPAADHVQHAAAPAANVPTAPAKVPGIAFACRAPSKVVKSKQARLSAFSVSSQDAPAEQSLPNEAAQEVTQHVRAQPIAAPWVDRPEALRPPITEQSDRPPPVEEKKIEAQPVKQSVRVTPPTEPCSESSERQPHSKQGDSSSQPQKQEGSGRPLAGESTGRPAPSALGDRSAQPQKQPTAGVKRGRDEPERKKFETGRRNVGRAPQAGGVPATAPQAGVPAEAKYPSRPGELHCNFYMRTGYCKFGMACIFDHPDLTVSIGGTDGRAGPAMTPGVPSSSIRKIVSPADVRNNRAVNARGRGQVLQRAGRSPHSRAAGPLNTPSRLALRHDKSAADRRTTDKIAAGVKAGAQVRHKPLSRATTPLHRDHRGSIDYSPPRKRPSTESVAARVKDVAQKDLKPRSRDPTPLNRDRRPSSRDKTPTAERRSAERVAARKDVGLRNQRPRSRDPMPLRRDARQGSRDRTPAAERRSLERIPTRLKTDGRRSQDPRSRDPTPPSRNRRSGAKEHAAIAERRSTDKVAMELHDNTHRSSSHTVMPERRSSQKETDGAQDDALIITFDTPEHKQTSHDKATASAAPRPHTEGKVAPRDDRRSSEKVPAKQEVNAGKDRKSQQLLREERLHQLHEARRAGRMSAERSSKRSRSRSQSRRETPPKRACVGSGLRKASGPQDSSTGQRSSDQQASRPSSASDGHPAAKQALHEPHVDAGRPAPIRTSTSAAVHDNPGSESATPAQTLTSPALNWSPGDTFEDTPEAAVPTPEHPGSMASKAPGVAAAPPQQQRRRPQTPSTPAKLSAETSGMASPKGQPTSPGAFGRLDQEVCRLLGEIMRDSRGRIRKEHFSQQTLDKLAELPPERGKLILKNLQRRNWRDVSDVSQAVWVAMKHFK</sequence>
<feature type="compositionally biased region" description="Basic and acidic residues" evidence="2">
    <location>
        <begin position="1168"/>
        <end position="1179"/>
    </location>
</feature>
<feature type="region of interest" description="Disordered" evidence="2">
    <location>
        <begin position="1"/>
        <end position="60"/>
    </location>
</feature>
<feature type="compositionally biased region" description="Basic and acidic residues" evidence="2">
    <location>
        <begin position="1"/>
        <end position="25"/>
    </location>
</feature>
<gene>
    <name evidence="4" type="primary">g5420</name>
    <name evidence="4" type="ORF">VP750_LOCUS4638</name>
</gene>
<feature type="region of interest" description="Disordered" evidence="2">
    <location>
        <begin position="905"/>
        <end position="1422"/>
    </location>
</feature>
<proteinExistence type="predicted"/>
<keyword evidence="1" id="KW-0862">Zinc</keyword>
<dbReference type="InterPro" id="IPR000571">
    <property type="entry name" value="Znf_CCCH"/>
</dbReference>
<evidence type="ECO:0000256" key="1">
    <source>
        <dbReference type="PROSITE-ProRule" id="PRU00723"/>
    </source>
</evidence>
<evidence type="ECO:0000313" key="4">
    <source>
        <dbReference type="EMBL" id="CAL5222979.1"/>
    </source>
</evidence>
<comment type="caution">
    <text evidence="4">The sequence shown here is derived from an EMBL/GenBank/DDBJ whole genome shotgun (WGS) entry which is preliminary data.</text>
</comment>
<dbReference type="Proteomes" id="UP001497392">
    <property type="component" value="Unassembled WGS sequence"/>
</dbReference>
<reference evidence="4 5" key="1">
    <citation type="submission" date="2024-06" db="EMBL/GenBank/DDBJ databases">
        <authorList>
            <person name="Kraege A."/>
            <person name="Thomma B."/>
        </authorList>
    </citation>
    <scope>NUCLEOTIDE SEQUENCE [LARGE SCALE GENOMIC DNA]</scope>
</reference>
<feature type="region of interest" description="Disordered" evidence="2">
    <location>
        <begin position="657"/>
        <end position="836"/>
    </location>
</feature>
<feature type="compositionally biased region" description="Polar residues" evidence="2">
    <location>
        <begin position="1333"/>
        <end position="1348"/>
    </location>
</feature>
<keyword evidence="5" id="KW-1185">Reference proteome</keyword>
<evidence type="ECO:0000256" key="2">
    <source>
        <dbReference type="SAM" id="MobiDB-lite"/>
    </source>
</evidence>
<feature type="compositionally biased region" description="Polar residues" evidence="2">
    <location>
        <begin position="1394"/>
        <end position="1417"/>
    </location>
</feature>
<feature type="compositionally biased region" description="Basic and acidic residues" evidence="2">
    <location>
        <begin position="702"/>
        <end position="715"/>
    </location>
</feature>
<feature type="compositionally biased region" description="Basic and acidic residues" evidence="2">
    <location>
        <begin position="45"/>
        <end position="57"/>
    </location>
</feature>
<keyword evidence="1" id="KW-0863">Zinc-finger</keyword>
<organism evidence="4 5">
    <name type="scientific">Coccomyxa viridis</name>
    <dbReference type="NCBI Taxonomy" id="1274662"/>
    <lineage>
        <taxon>Eukaryota</taxon>
        <taxon>Viridiplantae</taxon>
        <taxon>Chlorophyta</taxon>
        <taxon>core chlorophytes</taxon>
        <taxon>Trebouxiophyceae</taxon>
        <taxon>Trebouxiophyceae incertae sedis</taxon>
        <taxon>Coccomyxaceae</taxon>
        <taxon>Coccomyxa</taxon>
    </lineage>
</organism>
<feature type="compositionally biased region" description="Basic and acidic residues" evidence="2">
    <location>
        <begin position="1111"/>
        <end position="1136"/>
    </location>
</feature>
<feature type="region of interest" description="Disordered" evidence="2">
    <location>
        <begin position="165"/>
        <end position="437"/>
    </location>
</feature>
<evidence type="ECO:0000259" key="3">
    <source>
        <dbReference type="PROSITE" id="PS50103"/>
    </source>
</evidence>
<feature type="compositionally biased region" description="Pro residues" evidence="2">
    <location>
        <begin position="187"/>
        <end position="217"/>
    </location>
</feature>
<protein>
    <submittedName>
        <fullName evidence="4">G5420 protein</fullName>
    </submittedName>
</protein>
<feature type="compositionally biased region" description="Polar residues" evidence="2">
    <location>
        <begin position="1276"/>
        <end position="1297"/>
    </location>
</feature>
<feature type="compositionally biased region" description="Polar residues" evidence="2">
    <location>
        <begin position="377"/>
        <end position="386"/>
    </location>
</feature>
<accession>A0ABP1FVK1</accession>
<feature type="zinc finger region" description="C3H1-type" evidence="1">
    <location>
        <begin position="835"/>
        <end position="863"/>
    </location>
</feature>
<feature type="compositionally biased region" description="Basic and acidic residues" evidence="2">
    <location>
        <begin position="996"/>
        <end position="1045"/>
    </location>
</feature>
<feature type="compositionally biased region" description="Basic and acidic residues" evidence="2">
    <location>
        <begin position="1187"/>
        <end position="1246"/>
    </location>
</feature>
<evidence type="ECO:0000313" key="5">
    <source>
        <dbReference type="Proteomes" id="UP001497392"/>
    </source>
</evidence>
<feature type="compositionally biased region" description="Basic and acidic residues" evidence="2">
    <location>
        <begin position="1144"/>
        <end position="1155"/>
    </location>
</feature>
<dbReference type="PROSITE" id="PS50103">
    <property type="entry name" value="ZF_C3H1"/>
    <property type="match status" value="1"/>
</dbReference>
<feature type="domain" description="C3H1-type" evidence="3">
    <location>
        <begin position="835"/>
        <end position="863"/>
    </location>
</feature>
<keyword evidence="1" id="KW-0479">Metal-binding</keyword>
<feature type="compositionally biased region" description="Low complexity" evidence="2">
    <location>
        <begin position="304"/>
        <end position="313"/>
    </location>
</feature>